<reference evidence="2" key="1">
    <citation type="submission" date="2017-05" db="UniProtKB">
        <authorList>
            <consortium name="EnsemblMetazoa"/>
        </authorList>
    </citation>
    <scope>IDENTIFICATION</scope>
</reference>
<evidence type="ECO:0000313" key="2">
    <source>
        <dbReference type="EnsemblMetazoa" id="Aqu2.1.02223_001"/>
    </source>
</evidence>
<protein>
    <recommendedName>
        <fullName evidence="3">Secreted protein</fullName>
    </recommendedName>
</protein>
<proteinExistence type="predicted"/>
<organism evidence="2">
    <name type="scientific">Amphimedon queenslandica</name>
    <name type="common">Sponge</name>
    <dbReference type="NCBI Taxonomy" id="400682"/>
    <lineage>
        <taxon>Eukaryota</taxon>
        <taxon>Metazoa</taxon>
        <taxon>Porifera</taxon>
        <taxon>Demospongiae</taxon>
        <taxon>Heteroscleromorpha</taxon>
        <taxon>Haplosclerida</taxon>
        <taxon>Niphatidae</taxon>
        <taxon>Amphimedon</taxon>
    </lineage>
</organism>
<name>A0A1X7SJL2_AMPQE</name>
<dbReference type="AlphaFoldDB" id="A0A1X7SJL2"/>
<sequence>MILVVLLLCSILQVWVMGTKSRAILCIDIGSADDQLQTDRHVICAEFRFNPSFESCNRNSSLLVTTYRSKY</sequence>
<evidence type="ECO:0000256" key="1">
    <source>
        <dbReference type="SAM" id="SignalP"/>
    </source>
</evidence>
<keyword evidence="1" id="KW-0732">Signal</keyword>
<dbReference type="InParanoid" id="A0A1X7SJL2"/>
<accession>A0A1X7SJL2</accession>
<dbReference type="EnsemblMetazoa" id="Aqu2.1.02223_001">
    <property type="protein sequence ID" value="Aqu2.1.02223_001"/>
    <property type="gene ID" value="Aqu2.1.02223"/>
</dbReference>
<feature type="signal peptide" evidence="1">
    <location>
        <begin position="1"/>
        <end position="18"/>
    </location>
</feature>
<feature type="chain" id="PRO_5010875416" description="Secreted protein" evidence="1">
    <location>
        <begin position="19"/>
        <end position="71"/>
    </location>
</feature>
<evidence type="ECO:0008006" key="3">
    <source>
        <dbReference type="Google" id="ProtNLM"/>
    </source>
</evidence>